<dbReference type="InterPro" id="IPR001387">
    <property type="entry name" value="Cro/C1-type_HTH"/>
</dbReference>
<dbReference type="Proteomes" id="UP000014411">
    <property type="component" value="Unassembled WGS sequence"/>
</dbReference>
<dbReference type="eggNOG" id="COG1396">
    <property type="taxonomic scope" value="Bacteria"/>
</dbReference>
<evidence type="ECO:0000313" key="3">
    <source>
        <dbReference type="Proteomes" id="UP000014411"/>
    </source>
</evidence>
<dbReference type="SUPFAM" id="SSF47413">
    <property type="entry name" value="lambda repressor-like DNA-binding domains"/>
    <property type="match status" value="1"/>
</dbReference>
<dbReference type="Gene3D" id="1.10.260.40">
    <property type="entry name" value="lambda repressor-like DNA-binding domains"/>
    <property type="match status" value="1"/>
</dbReference>
<dbReference type="PROSITE" id="PS50943">
    <property type="entry name" value="HTH_CROC1"/>
    <property type="match status" value="1"/>
</dbReference>
<dbReference type="SMART" id="SM00530">
    <property type="entry name" value="HTH_XRE"/>
    <property type="match status" value="1"/>
</dbReference>
<proteinExistence type="predicted"/>
<dbReference type="InterPro" id="IPR010982">
    <property type="entry name" value="Lambda_DNA-bd_dom_sf"/>
</dbReference>
<feature type="domain" description="HTH cro/C1-type" evidence="1">
    <location>
        <begin position="65"/>
        <end position="119"/>
    </location>
</feature>
<evidence type="ECO:0000313" key="2">
    <source>
        <dbReference type="EMBL" id="EPE96634.1"/>
    </source>
</evidence>
<dbReference type="Pfam" id="PF01381">
    <property type="entry name" value="HTH_3"/>
    <property type="match status" value="1"/>
</dbReference>
<comment type="caution">
    <text evidence="2">The sequence shown here is derived from an EMBL/GenBank/DDBJ whole genome shotgun (WGS) entry which is preliminary data.</text>
</comment>
<keyword evidence="2" id="KW-0238">DNA-binding</keyword>
<accession>S3HD64</accession>
<dbReference type="STRING" id="990285.RGCCGE502_18400"/>
<dbReference type="GO" id="GO:0003677">
    <property type="term" value="F:DNA binding"/>
    <property type="evidence" value="ECO:0007669"/>
    <property type="project" value="UniProtKB-KW"/>
</dbReference>
<dbReference type="EMBL" id="AEYE02000022">
    <property type="protein sequence ID" value="EPE96634.1"/>
    <property type="molecule type" value="Genomic_DNA"/>
</dbReference>
<dbReference type="AlphaFoldDB" id="S3HD64"/>
<dbReference type="HOGENOM" id="CLU_066192_40_7_5"/>
<reference evidence="2 3" key="1">
    <citation type="journal article" date="2012" name="J. Bacteriol.">
        <title>Genome sequence of Rhizobium grahamii CCGE502, a broad-host-range symbiont with low nodulation competitiveness in Phaseolus vulgaris.</title>
        <authorList>
            <person name="Althabegoiti M.J."/>
            <person name="Lozano L."/>
            <person name="Torres-Tejerizo G."/>
            <person name="Ormeno-Orrillo E."/>
            <person name="Rogel M.A."/>
            <person name="Gonzalez V."/>
            <person name="Martinez-Romero E."/>
        </authorList>
    </citation>
    <scope>NUCLEOTIDE SEQUENCE [LARGE SCALE GENOMIC DNA]</scope>
    <source>
        <strain evidence="2 3">CCGE 502</strain>
    </source>
</reference>
<name>S3HD64_9HYPH</name>
<sequence length="155" mass="17559">MFFWRPGWLLNSWQLYERTHTATPKSGLAFLAGLGPVSKSRTTGWLMNHAARRAGQIDKEIGERLRFLREMKALSQTELGSAVGVTFQQIQKYERGISRLSVSSLIVICRTLDIHPLEFVGGYFDDVDGLSTMDVLMRRLKDAEDRLGQIKTIVS</sequence>
<dbReference type="CDD" id="cd00093">
    <property type="entry name" value="HTH_XRE"/>
    <property type="match status" value="1"/>
</dbReference>
<protein>
    <submittedName>
        <fullName evidence="2">Lambda repressor-like, DNA-binding protein</fullName>
    </submittedName>
</protein>
<evidence type="ECO:0000259" key="1">
    <source>
        <dbReference type="PROSITE" id="PS50943"/>
    </source>
</evidence>
<keyword evidence="3" id="KW-1185">Reference proteome</keyword>
<gene>
    <name evidence="2" type="ORF">RGCCGE502_18400</name>
</gene>
<organism evidence="2 3">
    <name type="scientific">Rhizobium grahamii CCGE 502</name>
    <dbReference type="NCBI Taxonomy" id="990285"/>
    <lineage>
        <taxon>Bacteria</taxon>
        <taxon>Pseudomonadati</taxon>
        <taxon>Pseudomonadota</taxon>
        <taxon>Alphaproteobacteria</taxon>
        <taxon>Hyphomicrobiales</taxon>
        <taxon>Rhizobiaceae</taxon>
        <taxon>Rhizobium/Agrobacterium group</taxon>
        <taxon>Rhizobium</taxon>
    </lineage>
</organism>